<organism evidence="1">
    <name type="scientific">marine sediment metagenome</name>
    <dbReference type="NCBI Taxonomy" id="412755"/>
    <lineage>
        <taxon>unclassified sequences</taxon>
        <taxon>metagenomes</taxon>
        <taxon>ecological metagenomes</taxon>
    </lineage>
</organism>
<dbReference type="EMBL" id="BARS01004230">
    <property type="protein sequence ID" value="GAF74954.1"/>
    <property type="molecule type" value="Genomic_DNA"/>
</dbReference>
<dbReference type="AlphaFoldDB" id="X0S1Q2"/>
<evidence type="ECO:0000313" key="1">
    <source>
        <dbReference type="EMBL" id="GAF74954.1"/>
    </source>
</evidence>
<proteinExistence type="predicted"/>
<gene>
    <name evidence="1" type="ORF">S01H1_08235</name>
</gene>
<comment type="caution">
    <text evidence="1">The sequence shown here is derived from an EMBL/GenBank/DDBJ whole genome shotgun (WGS) entry which is preliminary data.</text>
</comment>
<feature type="non-terminal residue" evidence="1">
    <location>
        <position position="1"/>
    </location>
</feature>
<accession>X0S1Q2</accession>
<sequence>DMDEKDATAVVRKLNWSWVSLPSFQSTCCRNPVTRTKCHIALHPGSVRAKVGYGMQLQPPPIAEHDGRLPSILDKAFKGEL</sequence>
<protein>
    <submittedName>
        <fullName evidence="1">Uncharacterized protein</fullName>
    </submittedName>
</protein>
<reference evidence="1" key="1">
    <citation type="journal article" date="2014" name="Front. Microbiol.">
        <title>High frequency of phylogenetically diverse reductive dehalogenase-homologous genes in deep subseafloor sedimentary metagenomes.</title>
        <authorList>
            <person name="Kawai M."/>
            <person name="Futagami T."/>
            <person name="Toyoda A."/>
            <person name="Takaki Y."/>
            <person name="Nishi S."/>
            <person name="Hori S."/>
            <person name="Arai W."/>
            <person name="Tsubouchi T."/>
            <person name="Morono Y."/>
            <person name="Uchiyama I."/>
            <person name="Ito T."/>
            <person name="Fujiyama A."/>
            <person name="Inagaki F."/>
            <person name="Takami H."/>
        </authorList>
    </citation>
    <scope>NUCLEOTIDE SEQUENCE</scope>
    <source>
        <strain evidence="1">Expedition CK06-06</strain>
    </source>
</reference>
<name>X0S1Q2_9ZZZZ</name>